<dbReference type="PROSITE" id="PS50006">
    <property type="entry name" value="FHA_DOMAIN"/>
    <property type="match status" value="1"/>
</dbReference>
<proteinExistence type="predicted"/>
<dbReference type="InterPro" id="IPR000253">
    <property type="entry name" value="FHA_dom"/>
</dbReference>
<dbReference type="PANTHER" id="PTHR46850:SF1">
    <property type="entry name" value="CHROMODOMAIN-HELICASE-DNA-BINDING PROTEIN 9"/>
    <property type="match status" value="1"/>
</dbReference>
<dbReference type="AlphaFoldDB" id="A0A0H5R3G0"/>
<reference evidence="2" key="1">
    <citation type="submission" date="2015-04" db="EMBL/GenBank/DDBJ databases">
        <title>The genome sequence of the plant pathogenic Rhizarian Plasmodiophora brassicae reveals insights in its biotrophic life cycle and the origin of chitin synthesis.</title>
        <authorList>
            <person name="Schwelm A."/>
            <person name="Fogelqvist J."/>
            <person name="Knaust A."/>
            <person name="Julke S."/>
            <person name="Lilja T."/>
            <person name="Dhandapani V."/>
            <person name="Bonilla-Rosso G."/>
            <person name="Karlsson M."/>
            <person name="Shevchenko A."/>
            <person name="Choi S.R."/>
            <person name="Kim H.G."/>
            <person name="Park J.Y."/>
            <person name="Lim Y.P."/>
            <person name="Ludwig-Muller J."/>
            <person name="Dixelius C."/>
        </authorList>
    </citation>
    <scope>NUCLEOTIDE SEQUENCE</scope>
    <source>
        <tissue evidence="2">Potato root galls</tissue>
    </source>
</reference>
<accession>A0A0H5R3G0</accession>
<dbReference type="PANTHER" id="PTHR46850">
    <property type="entry name" value="CHROMODOMAIN-HELICASE-DNA-BINDING PROTEIN 9"/>
    <property type="match status" value="1"/>
</dbReference>
<dbReference type="InterPro" id="IPR008984">
    <property type="entry name" value="SMAD_FHA_dom_sf"/>
</dbReference>
<dbReference type="SUPFAM" id="SSF49879">
    <property type="entry name" value="SMAD/FHA domain"/>
    <property type="match status" value="1"/>
</dbReference>
<organism evidence="2">
    <name type="scientific">Spongospora subterranea</name>
    <dbReference type="NCBI Taxonomy" id="70186"/>
    <lineage>
        <taxon>Eukaryota</taxon>
        <taxon>Sar</taxon>
        <taxon>Rhizaria</taxon>
        <taxon>Endomyxa</taxon>
        <taxon>Phytomyxea</taxon>
        <taxon>Plasmodiophorida</taxon>
        <taxon>Plasmodiophoridae</taxon>
        <taxon>Spongospora</taxon>
    </lineage>
</organism>
<sequence length="610" mass="68510">MLLAAMPASPAPAFAVLRSAQGAFFIRKLTVSLGKGDKRGVDLHIGECADIGRLHAMIHFNWSIRRFELVPVGKGGLIVNDLLYAVGAAPIPLDSGDVIQVPCSNRCQHDFVFLLAAASTDRGPYDMSLYRPNEKMTGRDLGRAPWSIAERDRFCRAVLDFGNFRPLDVKVHAELHKRIPYEIEQFSIAFMASLREHCAGSLRCYLDSVLDADEVVQTPEVICSWRQLRKSAPLWARRLRSLHLLLETIDLHEQFGNDLVSDVNAMASATLPTPSWTTVDDRALLMGAYRHGYTQFDAIHTDLTLTFAIDRDVCWPSAQALTARLDRLLSDTLDVSPAGNGVAVKAKPSLGAIKPTDEERSQLFTKRQRVDFMRALMIHGIGRQPDGKIDWSAIRRRDGLRYKQNSSLAKIFQAFCDESAKMAPGLLGSGNDVHDANDADNGVMTRVVAKKFRKRIALMHELRTRVLSHSDLSQLVLSECPPPATTSLPSWWQITHDVDLLKGIARHGIGQWQEMFSDPDFDWPSPVEIQADPARSEPLFNRARQLIKLYSARSPNKTIGPFETRPEDFIDLPESVREGKRRRSDGEYEPRKRITIRISKQTMTIVKKNE</sequence>
<evidence type="ECO:0000259" key="1">
    <source>
        <dbReference type="PROSITE" id="PS50006"/>
    </source>
</evidence>
<dbReference type="Gene3D" id="1.10.10.60">
    <property type="entry name" value="Homeodomain-like"/>
    <property type="match status" value="2"/>
</dbReference>
<name>A0A0H5R3G0_9EUKA</name>
<protein>
    <recommendedName>
        <fullName evidence="1">FHA domain-containing protein</fullName>
    </recommendedName>
</protein>
<dbReference type="EMBL" id="HACM01008298">
    <property type="protein sequence ID" value="CRZ08740.1"/>
    <property type="molecule type" value="Transcribed_RNA"/>
</dbReference>
<dbReference type="InterPro" id="IPR051493">
    <property type="entry name" value="CHD"/>
</dbReference>
<feature type="domain" description="FHA" evidence="1">
    <location>
        <begin position="31"/>
        <end position="84"/>
    </location>
</feature>
<evidence type="ECO:0000313" key="2">
    <source>
        <dbReference type="EMBL" id="CRZ08740.1"/>
    </source>
</evidence>